<dbReference type="SMART" id="SM00052">
    <property type="entry name" value="EAL"/>
    <property type="match status" value="1"/>
</dbReference>
<dbReference type="PROSITE" id="PS50887">
    <property type="entry name" value="GGDEF"/>
    <property type="match status" value="1"/>
</dbReference>
<feature type="transmembrane region" description="Helical" evidence="1">
    <location>
        <begin position="7"/>
        <end position="30"/>
    </location>
</feature>
<name>A0ABV7ZZR2_9GAMM</name>
<dbReference type="SUPFAM" id="SSF55073">
    <property type="entry name" value="Nucleotide cyclase"/>
    <property type="match status" value="1"/>
</dbReference>
<feature type="domain" description="CHASE" evidence="3">
    <location>
        <begin position="135"/>
        <end position="225"/>
    </location>
</feature>
<comment type="caution">
    <text evidence="6">The sequence shown here is derived from an EMBL/GenBank/DDBJ whole genome shotgun (WGS) entry which is preliminary data.</text>
</comment>
<dbReference type="SMART" id="SM00267">
    <property type="entry name" value="GGDEF"/>
    <property type="match status" value="1"/>
</dbReference>
<dbReference type="Gene3D" id="3.30.70.270">
    <property type="match status" value="1"/>
</dbReference>
<dbReference type="InterPro" id="IPR000160">
    <property type="entry name" value="GGDEF_dom"/>
</dbReference>
<dbReference type="InterPro" id="IPR043128">
    <property type="entry name" value="Rev_trsase/Diguanyl_cyclase"/>
</dbReference>
<dbReference type="CDD" id="cd01948">
    <property type="entry name" value="EAL"/>
    <property type="match status" value="1"/>
</dbReference>
<evidence type="ECO:0000259" key="5">
    <source>
        <dbReference type="PROSITE" id="PS50887"/>
    </source>
</evidence>
<evidence type="ECO:0000313" key="7">
    <source>
        <dbReference type="Proteomes" id="UP001595617"/>
    </source>
</evidence>
<gene>
    <name evidence="6" type="ORF">ACFOOG_12365</name>
</gene>
<dbReference type="SMART" id="SM01079">
    <property type="entry name" value="CHASE"/>
    <property type="match status" value="1"/>
</dbReference>
<dbReference type="SUPFAM" id="SSF141868">
    <property type="entry name" value="EAL domain-like"/>
    <property type="match status" value="1"/>
</dbReference>
<keyword evidence="7" id="KW-1185">Reference proteome</keyword>
<dbReference type="InterPro" id="IPR000700">
    <property type="entry name" value="PAS-assoc_C"/>
</dbReference>
<feature type="transmembrane region" description="Helical" evidence="1">
    <location>
        <begin position="282"/>
        <end position="303"/>
    </location>
</feature>
<dbReference type="InterPro" id="IPR035965">
    <property type="entry name" value="PAS-like_dom_sf"/>
</dbReference>
<dbReference type="SUPFAM" id="SSF55785">
    <property type="entry name" value="PYP-like sensor domain (PAS domain)"/>
    <property type="match status" value="1"/>
</dbReference>
<protein>
    <submittedName>
        <fullName evidence="6">EAL domain-containing protein</fullName>
    </submittedName>
</protein>
<feature type="domain" description="GGDEF" evidence="5">
    <location>
        <begin position="476"/>
        <end position="609"/>
    </location>
</feature>
<dbReference type="Proteomes" id="UP001595617">
    <property type="component" value="Unassembled WGS sequence"/>
</dbReference>
<dbReference type="Pfam" id="PF00990">
    <property type="entry name" value="GGDEF"/>
    <property type="match status" value="1"/>
</dbReference>
<dbReference type="PROSITE" id="PS50883">
    <property type="entry name" value="EAL"/>
    <property type="match status" value="1"/>
</dbReference>
<dbReference type="InterPro" id="IPR001633">
    <property type="entry name" value="EAL_dom"/>
</dbReference>
<dbReference type="InterPro" id="IPR035919">
    <property type="entry name" value="EAL_sf"/>
</dbReference>
<dbReference type="InterPro" id="IPR052155">
    <property type="entry name" value="Biofilm_reg_signaling"/>
</dbReference>
<evidence type="ECO:0000256" key="1">
    <source>
        <dbReference type="SAM" id="Phobius"/>
    </source>
</evidence>
<keyword evidence="1" id="KW-0812">Transmembrane</keyword>
<sequence length="875" mass="98142">MYDINDMVVSVISLLAACVVFIVVAAAWHFTTLRSFKWSASALVLASVGSVVLTFGLLDRSLNAQLQREAQLQLSELAQRIESTISNRQVEARALVTYLADNPNLTQNQYEHYLNRLLVNPELYTNMAAAPDLRVEYIYPVAGNEPALGLYYPNVPGQWPAIQNMLSTGDTILIGPINLAQGGQGFIIHEPVYNAGGLWGIIAGVLPLDRLLGFAGLTDLTRNYQVNIQAWLASQPGIPINVWGSPLEQAPWVKVSTRIPNGTWDISLNPRSPVRIGISTQISVIVIALLATLLAIWVTYLMARDRDQREQAQIAVQTSTFMLDEAQRIGSMGSWIRSSSGTPFTLSPQLAEMLHTGTQVSLSDWMNVIPRKDIRLVSEALHDIMTGRRNDFSIEHRIRTLDGKERIVQHTAEHTVVNSRGDAQAIGTVIDITVKKETEQRLERLAYFDMLTHTPNRYYFKSEVERLLDEHRTRHQKLALLHIDLDHFKVINDSLGHLIGDDVLRITSERIQAALQERDILSRTGGDEFMVALTDIADSDEACMVAARIVEKFHSPMSVQGHEIFNGVSIGIVIFPDQASTYEELYQRSDLALYRSKSSGRGRYHLFSGDLHVDFQRRTNLERAMRGALSNNEFYLAYQPKVSVADQRLVGIEALLRWQSAEFGMVGPDEFIPLAEETGFIVQLGLWVMNEAFREFSEARLHFDPDLRLSINLSPRQIQHSDLENDIRDALMTYDVPGKNLELEITETFIIRDRAQCEAFMRSMSRVGVGFSLDDFGTGYSNLASLKNLPLTTLKIDKTFVSDIELDQDDRTLVNTVIQLGHNLGLIVIAEGVETSGQHSFLHQAGCDEYQGYLFSPAVRMADLIESYGKKVAHF</sequence>
<dbReference type="PANTHER" id="PTHR44757">
    <property type="entry name" value="DIGUANYLATE CYCLASE DGCP"/>
    <property type="match status" value="1"/>
</dbReference>
<dbReference type="Gene3D" id="3.30.450.20">
    <property type="entry name" value="PAS domain"/>
    <property type="match status" value="1"/>
</dbReference>
<feature type="domain" description="EAL" evidence="4">
    <location>
        <begin position="618"/>
        <end position="872"/>
    </location>
</feature>
<dbReference type="Gene3D" id="3.20.20.450">
    <property type="entry name" value="EAL domain"/>
    <property type="match status" value="1"/>
</dbReference>
<dbReference type="InterPro" id="IPR029787">
    <property type="entry name" value="Nucleotide_cyclase"/>
</dbReference>
<evidence type="ECO:0000259" key="4">
    <source>
        <dbReference type="PROSITE" id="PS50883"/>
    </source>
</evidence>
<dbReference type="EMBL" id="JBHRYR010000003">
    <property type="protein sequence ID" value="MFC3853630.1"/>
    <property type="molecule type" value="Genomic_DNA"/>
</dbReference>
<feature type="transmembrane region" description="Helical" evidence="1">
    <location>
        <begin position="36"/>
        <end position="58"/>
    </location>
</feature>
<dbReference type="InterPro" id="IPR006189">
    <property type="entry name" value="CHASE_dom"/>
</dbReference>
<dbReference type="CDD" id="cd01949">
    <property type="entry name" value="GGDEF"/>
    <property type="match status" value="1"/>
</dbReference>
<dbReference type="InterPro" id="IPR000014">
    <property type="entry name" value="PAS"/>
</dbReference>
<organism evidence="6 7">
    <name type="scientific">Saccharospirillum mangrovi</name>
    <dbReference type="NCBI Taxonomy" id="2161747"/>
    <lineage>
        <taxon>Bacteria</taxon>
        <taxon>Pseudomonadati</taxon>
        <taxon>Pseudomonadota</taxon>
        <taxon>Gammaproteobacteria</taxon>
        <taxon>Oceanospirillales</taxon>
        <taxon>Saccharospirillaceae</taxon>
        <taxon>Saccharospirillum</taxon>
    </lineage>
</organism>
<evidence type="ECO:0000259" key="3">
    <source>
        <dbReference type="PROSITE" id="PS50839"/>
    </source>
</evidence>
<proteinExistence type="predicted"/>
<dbReference type="Pfam" id="PF03924">
    <property type="entry name" value="CHASE"/>
    <property type="match status" value="1"/>
</dbReference>
<dbReference type="PANTHER" id="PTHR44757:SF2">
    <property type="entry name" value="BIOFILM ARCHITECTURE MAINTENANCE PROTEIN MBAA"/>
    <property type="match status" value="1"/>
</dbReference>
<reference evidence="7" key="1">
    <citation type="journal article" date="2019" name="Int. J. Syst. Evol. Microbiol.">
        <title>The Global Catalogue of Microorganisms (GCM) 10K type strain sequencing project: providing services to taxonomists for standard genome sequencing and annotation.</title>
        <authorList>
            <consortium name="The Broad Institute Genomics Platform"/>
            <consortium name="The Broad Institute Genome Sequencing Center for Infectious Disease"/>
            <person name="Wu L."/>
            <person name="Ma J."/>
        </authorList>
    </citation>
    <scope>NUCLEOTIDE SEQUENCE [LARGE SCALE GENOMIC DNA]</scope>
    <source>
        <strain evidence="7">IBRC 10765</strain>
    </source>
</reference>
<accession>A0ABV7ZZR2</accession>
<dbReference type="PROSITE" id="PS50839">
    <property type="entry name" value="CHASE"/>
    <property type="match status" value="1"/>
</dbReference>
<evidence type="ECO:0000259" key="2">
    <source>
        <dbReference type="PROSITE" id="PS50113"/>
    </source>
</evidence>
<dbReference type="RefSeq" id="WP_380696969.1">
    <property type="nucleotide sequence ID" value="NZ_JBHRYR010000003.1"/>
</dbReference>
<keyword evidence="1" id="KW-1133">Transmembrane helix</keyword>
<evidence type="ECO:0000313" key="6">
    <source>
        <dbReference type="EMBL" id="MFC3853630.1"/>
    </source>
</evidence>
<dbReference type="PROSITE" id="PS50113">
    <property type="entry name" value="PAC"/>
    <property type="match status" value="1"/>
</dbReference>
<feature type="domain" description="PAC" evidence="2">
    <location>
        <begin position="392"/>
        <end position="444"/>
    </location>
</feature>
<dbReference type="Pfam" id="PF00563">
    <property type="entry name" value="EAL"/>
    <property type="match status" value="1"/>
</dbReference>
<dbReference type="NCBIfam" id="TIGR00229">
    <property type="entry name" value="sensory_box"/>
    <property type="match status" value="1"/>
</dbReference>
<keyword evidence="1" id="KW-0472">Membrane</keyword>
<dbReference type="NCBIfam" id="TIGR00254">
    <property type="entry name" value="GGDEF"/>
    <property type="match status" value="1"/>
</dbReference>